<dbReference type="RefSeq" id="WP_123663168.1">
    <property type="nucleotide sequence ID" value="NZ_RJKE01000001.1"/>
</dbReference>
<keyword evidence="3" id="KW-1185">Reference proteome</keyword>
<dbReference type="Proteomes" id="UP000272400">
    <property type="component" value="Unassembled WGS sequence"/>
</dbReference>
<dbReference type="AlphaFoldDB" id="A0A3N1CR21"/>
<keyword evidence="1" id="KW-0472">Membrane</keyword>
<keyword evidence="1" id="KW-1133">Transmembrane helix</keyword>
<feature type="transmembrane region" description="Helical" evidence="1">
    <location>
        <begin position="76"/>
        <end position="97"/>
    </location>
</feature>
<name>A0A3N1CR21_9ACTN</name>
<evidence type="ECO:0000313" key="3">
    <source>
        <dbReference type="Proteomes" id="UP000272400"/>
    </source>
</evidence>
<dbReference type="EMBL" id="RJKE01000001">
    <property type="protein sequence ID" value="ROO83766.1"/>
    <property type="molecule type" value="Genomic_DNA"/>
</dbReference>
<comment type="caution">
    <text evidence="2">The sequence shown here is derived from an EMBL/GenBank/DDBJ whole genome shotgun (WGS) entry which is preliminary data.</text>
</comment>
<reference evidence="2 3" key="1">
    <citation type="submission" date="2018-11" db="EMBL/GenBank/DDBJ databases">
        <title>Sequencing the genomes of 1000 actinobacteria strains.</title>
        <authorList>
            <person name="Klenk H.-P."/>
        </authorList>
    </citation>
    <scope>NUCLEOTIDE SEQUENCE [LARGE SCALE GENOMIC DNA]</scope>
    <source>
        <strain evidence="2 3">DSM 44254</strain>
    </source>
</reference>
<evidence type="ECO:0000313" key="2">
    <source>
        <dbReference type="EMBL" id="ROO83766.1"/>
    </source>
</evidence>
<sequence length="147" mass="15448">MPGPVRSFVFFVALGGGVTVLSSVLLSLFGVVSDVPAQLVAVNALITVVGTILSTELHRKITFRSGRRGLRMHAESALTAFGAFAATSVAMIVLRALHPNPSVLLDQSVYLVASAVAGTVRFIVLRIMVFSKRLGGLDDRDTVALAA</sequence>
<evidence type="ECO:0000256" key="1">
    <source>
        <dbReference type="SAM" id="Phobius"/>
    </source>
</evidence>
<dbReference type="OrthoDB" id="3296646at2"/>
<accession>A0A3N1CR21</accession>
<keyword evidence="1" id="KW-0812">Transmembrane</keyword>
<feature type="transmembrane region" description="Helical" evidence="1">
    <location>
        <begin position="7"/>
        <end position="29"/>
    </location>
</feature>
<evidence type="ECO:0008006" key="4">
    <source>
        <dbReference type="Google" id="ProtNLM"/>
    </source>
</evidence>
<protein>
    <recommendedName>
        <fullName evidence="4">Flippase GtrA</fullName>
    </recommendedName>
</protein>
<gene>
    <name evidence="2" type="ORF">EDD29_1275</name>
</gene>
<feature type="transmembrane region" description="Helical" evidence="1">
    <location>
        <begin position="109"/>
        <end position="130"/>
    </location>
</feature>
<organism evidence="2 3">
    <name type="scientific">Actinocorallia herbida</name>
    <dbReference type="NCBI Taxonomy" id="58109"/>
    <lineage>
        <taxon>Bacteria</taxon>
        <taxon>Bacillati</taxon>
        <taxon>Actinomycetota</taxon>
        <taxon>Actinomycetes</taxon>
        <taxon>Streptosporangiales</taxon>
        <taxon>Thermomonosporaceae</taxon>
        <taxon>Actinocorallia</taxon>
    </lineage>
</organism>
<proteinExistence type="predicted"/>
<feature type="transmembrane region" description="Helical" evidence="1">
    <location>
        <begin position="35"/>
        <end position="55"/>
    </location>
</feature>